<comment type="caution">
    <text evidence="1">The sequence shown here is derived from an EMBL/GenBank/DDBJ whole genome shotgun (WGS) entry which is preliminary data.</text>
</comment>
<gene>
    <name evidence="1" type="ORF">BaRGS_00004954</name>
</gene>
<dbReference type="Proteomes" id="UP001519460">
    <property type="component" value="Unassembled WGS sequence"/>
</dbReference>
<reference evidence="1 2" key="1">
    <citation type="journal article" date="2023" name="Sci. Data">
        <title>Genome assembly of the Korean intertidal mud-creeper Batillaria attramentaria.</title>
        <authorList>
            <person name="Patra A.K."/>
            <person name="Ho P.T."/>
            <person name="Jun S."/>
            <person name="Lee S.J."/>
            <person name="Kim Y."/>
            <person name="Won Y.J."/>
        </authorList>
    </citation>
    <scope>NUCLEOTIDE SEQUENCE [LARGE SCALE GENOMIC DNA]</scope>
    <source>
        <strain evidence="1">Wonlab-2016</strain>
    </source>
</reference>
<evidence type="ECO:0000313" key="2">
    <source>
        <dbReference type="Proteomes" id="UP001519460"/>
    </source>
</evidence>
<dbReference type="EMBL" id="JACVVK020000018">
    <property type="protein sequence ID" value="KAK7503831.1"/>
    <property type="molecule type" value="Genomic_DNA"/>
</dbReference>
<sequence length="86" mass="9511">MLVVTFSTECHQGKGVFRGFCGPSWATGRAAWMPKDSPSVSLFADTRLYGGWLTQTGCRVHTREHPCKHPEWLLLGSCLGLTLPHP</sequence>
<proteinExistence type="predicted"/>
<accession>A0ABD0LWC9</accession>
<organism evidence="1 2">
    <name type="scientific">Batillaria attramentaria</name>
    <dbReference type="NCBI Taxonomy" id="370345"/>
    <lineage>
        <taxon>Eukaryota</taxon>
        <taxon>Metazoa</taxon>
        <taxon>Spiralia</taxon>
        <taxon>Lophotrochozoa</taxon>
        <taxon>Mollusca</taxon>
        <taxon>Gastropoda</taxon>
        <taxon>Caenogastropoda</taxon>
        <taxon>Sorbeoconcha</taxon>
        <taxon>Cerithioidea</taxon>
        <taxon>Batillariidae</taxon>
        <taxon>Batillaria</taxon>
    </lineage>
</organism>
<protein>
    <submittedName>
        <fullName evidence="1">Uncharacterized protein</fullName>
    </submittedName>
</protein>
<evidence type="ECO:0000313" key="1">
    <source>
        <dbReference type="EMBL" id="KAK7503831.1"/>
    </source>
</evidence>
<keyword evidence="2" id="KW-1185">Reference proteome</keyword>
<name>A0ABD0LWC9_9CAEN</name>
<dbReference type="AlphaFoldDB" id="A0ABD0LWC9"/>